<dbReference type="PANTHER" id="PTHR33463">
    <property type="entry name" value="NB-ARC DOMAIN-CONTAINING PROTEIN-RELATED"/>
    <property type="match status" value="1"/>
</dbReference>
<protein>
    <recommendedName>
        <fullName evidence="2">Disease resistance protein At4g27190-like leucine-rich repeats domain-containing protein</fullName>
    </recommendedName>
</protein>
<dbReference type="InterPro" id="IPR032675">
    <property type="entry name" value="LRR_dom_sf"/>
</dbReference>
<evidence type="ECO:0000313" key="3">
    <source>
        <dbReference type="EMBL" id="GMN43752.1"/>
    </source>
</evidence>
<dbReference type="InterPro" id="IPR050905">
    <property type="entry name" value="Plant_NBS-LRR"/>
</dbReference>
<dbReference type="SUPFAM" id="SSF52058">
    <property type="entry name" value="L domain-like"/>
    <property type="match status" value="1"/>
</dbReference>
<name>A0AA88D6S3_FICCA</name>
<dbReference type="EMBL" id="BTGU01000017">
    <property type="protein sequence ID" value="GMN43752.1"/>
    <property type="molecule type" value="Genomic_DNA"/>
</dbReference>
<evidence type="ECO:0000256" key="1">
    <source>
        <dbReference type="ARBA" id="ARBA00022821"/>
    </source>
</evidence>
<dbReference type="InterPro" id="IPR057135">
    <property type="entry name" value="At4g27190-like_LRR"/>
</dbReference>
<dbReference type="AlphaFoldDB" id="A0AA88D6S3"/>
<feature type="domain" description="Disease resistance protein At4g27190-like leucine-rich repeats" evidence="2">
    <location>
        <begin position="14"/>
        <end position="135"/>
    </location>
</feature>
<proteinExistence type="predicted"/>
<dbReference type="PANTHER" id="PTHR33463:SF136">
    <property type="entry name" value="NB-ARC DOMAIN-CONTAINING PROTEIN"/>
    <property type="match status" value="1"/>
</dbReference>
<accession>A0AA88D6S3</accession>
<organism evidence="3 4">
    <name type="scientific">Ficus carica</name>
    <name type="common">Common fig</name>
    <dbReference type="NCBI Taxonomy" id="3494"/>
    <lineage>
        <taxon>Eukaryota</taxon>
        <taxon>Viridiplantae</taxon>
        <taxon>Streptophyta</taxon>
        <taxon>Embryophyta</taxon>
        <taxon>Tracheophyta</taxon>
        <taxon>Spermatophyta</taxon>
        <taxon>Magnoliopsida</taxon>
        <taxon>eudicotyledons</taxon>
        <taxon>Gunneridae</taxon>
        <taxon>Pentapetalae</taxon>
        <taxon>rosids</taxon>
        <taxon>fabids</taxon>
        <taxon>Rosales</taxon>
        <taxon>Moraceae</taxon>
        <taxon>Ficeae</taxon>
        <taxon>Ficus</taxon>
    </lineage>
</organism>
<feature type="domain" description="Disease resistance protein At4g27190-like leucine-rich repeats" evidence="2">
    <location>
        <begin position="138"/>
        <end position="238"/>
    </location>
</feature>
<dbReference type="Proteomes" id="UP001187192">
    <property type="component" value="Unassembled WGS sequence"/>
</dbReference>
<keyword evidence="1" id="KW-0611">Plant defense</keyword>
<evidence type="ECO:0000313" key="4">
    <source>
        <dbReference type="Proteomes" id="UP001187192"/>
    </source>
</evidence>
<evidence type="ECO:0000259" key="2">
    <source>
        <dbReference type="Pfam" id="PF23247"/>
    </source>
</evidence>
<dbReference type="Gene3D" id="3.80.10.10">
    <property type="entry name" value="Ribonuclease Inhibitor"/>
    <property type="match status" value="1"/>
</dbReference>
<keyword evidence="4" id="KW-1185">Reference proteome</keyword>
<comment type="caution">
    <text evidence="3">The sequence shown here is derived from an EMBL/GenBank/DDBJ whole genome shotgun (WGS) entry which is preliminary data.</text>
</comment>
<sequence length="454" mass="53278">MCPELNSLTMEVRQVINKIWHPQSSSVPFDTLRELQMFYNDEKSVVFPFEFIQRFKNLEQLRFMGSSVEEICKDIDVMHVPDGPFLSVKELQLWGLNNLRHLFENPENVKRGKAFQNAETLEVCSCESLTRLVPFLDAFRNLKDLKVTDCKGMKYLLASSTAESLVLLTRISIENCEQMREIIASKQGETEDEIVFSRLRILALHDLPSLERFYSGNAAIRFPLLEKLILSRCPEMQSFSRGIITTQKLNQIIAEIVNVDIFYTLGAEKHWDRIEYECVPRKQLWEGDINLTIQKILKDNAANERRDWSTELVYITSQNLFCFHGFLLNELVLREWPDPKKILLILCLEEIERILQVYILLKKDEFENLLFQVLFIKEELHQEQAPTLFRIITELRCDTNEVRSSKHMIARELHITRQSDWFISFFDASEVTRGQLRPRQIFTLCNKVDLLSCL</sequence>
<gene>
    <name evidence="3" type="ORF">TIFTF001_012951</name>
</gene>
<dbReference type="Pfam" id="PF23247">
    <property type="entry name" value="LRR_RPS2"/>
    <property type="match status" value="2"/>
</dbReference>
<reference evidence="3" key="1">
    <citation type="submission" date="2023-07" db="EMBL/GenBank/DDBJ databases">
        <title>draft genome sequence of fig (Ficus carica).</title>
        <authorList>
            <person name="Takahashi T."/>
            <person name="Nishimura K."/>
        </authorList>
    </citation>
    <scope>NUCLEOTIDE SEQUENCE</scope>
</reference>